<name>A0A6L6GIA6_9GAMM</name>
<sequence>MDTKKLYVTALIIVAISSGYYYFGGKSKKLEVDSSRSMTYSAEVINLTRTDEKGLVSLKAQADRLEQDMQKQTSRLDNLHAYTFQNSRPDGTFYAKVANSYDDNTKVIMSDEVVATRLLENGEKMVFKTTELTGYPKTRELQTDKQITVESPQANFMSRGMKANFNNGQYEFFNIRGIYER</sequence>
<evidence type="ECO:0000313" key="10">
    <source>
        <dbReference type="EMBL" id="MTD12245.1"/>
    </source>
</evidence>
<keyword evidence="6" id="KW-0175">Coiled coil</keyword>
<feature type="transmembrane region" description="Helical" evidence="7">
    <location>
        <begin position="6"/>
        <end position="23"/>
    </location>
</feature>
<dbReference type="InterPro" id="IPR010664">
    <property type="entry name" value="LipoPS_assembly_LptC-rel"/>
</dbReference>
<dbReference type="Proteomes" id="UP000473854">
    <property type="component" value="Unassembled WGS sequence"/>
</dbReference>
<reference evidence="9" key="3">
    <citation type="submission" date="2023-11" db="EMBL/GenBank/DDBJ databases">
        <authorList>
            <person name="Kyselkova M."/>
            <person name="Xanthopoulou K."/>
            <person name="Shestivska V."/>
            <person name="Spanelova P."/>
            <person name="Maixnerova M."/>
            <person name="Higgins P.G."/>
            <person name="Nemec A."/>
        </authorList>
    </citation>
    <scope>NUCLEOTIDE SEQUENCE</scope>
    <source>
        <strain evidence="9">ANC 7225</strain>
    </source>
</reference>
<dbReference type="InterPro" id="IPR026265">
    <property type="entry name" value="LptC"/>
</dbReference>
<dbReference type="GO" id="GO:0005886">
    <property type="term" value="C:plasma membrane"/>
    <property type="evidence" value="ECO:0007669"/>
    <property type="project" value="InterPro"/>
</dbReference>
<accession>A0A6L6GIA6</accession>
<dbReference type="Gene3D" id="2.60.450.10">
    <property type="entry name" value="Lipopolysaccharide (LPS) transport protein A like domain"/>
    <property type="match status" value="1"/>
</dbReference>
<dbReference type="GO" id="GO:0015221">
    <property type="term" value="F:lipopolysaccharide transmembrane transporter activity"/>
    <property type="evidence" value="ECO:0007669"/>
    <property type="project" value="InterPro"/>
</dbReference>
<dbReference type="GO" id="GO:0017089">
    <property type="term" value="F:glycolipid transfer activity"/>
    <property type="evidence" value="ECO:0007669"/>
    <property type="project" value="TreeGrafter"/>
</dbReference>
<dbReference type="Proteomes" id="UP001278995">
    <property type="component" value="Unassembled WGS sequence"/>
</dbReference>
<dbReference type="RefSeq" id="WP_154773775.1">
    <property type="nucleotide sequence ID" value="NZ_JAXHPD010000010.1"/>
</dbReference>
<reference evidence="10 11" key="1">
    <citation type="submission" date="2019-11" db="EMBL/GenBank/DDBJ databases">
        <authorList>
            <person name="An D."/>
        </authorList>
    </citation>
    <scope>NUCLEOTIDE SEQUENCE [LARGE SCALE GENOMIC DNA]</scope>
    <source>
        <strain evidence="10 11">YIM 103518</strain>
    </source>
</reference>
<gene>
    <name evidence="10" type="primary">lptC</name>
    <name evidence="10" type="ORF">GIX10_12685</name>
    <name evidence="9" type="ORF">SKM48_12435</name>
    <name evidence="8" type="ORF">SKM51_12085</name>
</gene>
<keyword evidence="5 7" id="KW-0472">Membrane</keyword>
<protein>
    <submittedName>
        <fullName evidence="10">LPS export ABC transporter periplasmic protein LptC</fullName>
    </submittedName>
</protein>
<evidence type="ECO:0000256" key="4">
    <source>
        <dbReference type="ARBA" id="ARBA00022989"/>
    </source>
</evidence>
<dbReference type="PANTHER" id="PTHR37481:SF1">
    <property type="entry name" value="LIPOPOLYSACCHARIDE EXPORT SYSTEM PROTEIN LPTC"/>
    <property type="match status" value="1"/>
</dbReference>
<evidence type="ECO:0000313" key="8">
    <source>
        <dbReference type="EMBL" id="MDY6487920.1"/>
    </source>
</evidence>
<organism evidence="10 11">
    <name type="scientific">Acinetobacter faecalis</name>
    <dbReference type="NCBI Taxonomy" id="2665161"/>
    <lineage>
        <taxon>Bacteria</taxon>
        <taxon>Pseudomonadati</taxon>
        <taxon>Pseudomonadota</taxon>
        <taxon>Gammaproteobacteria</taxon>
        <taxon>Moraxellales</taxon>
        <taxon>Moraxellaceae</taxon>
        <taxon>Acinetobacter</taxon>
    </lineage>
</organism>
<evidence type="ECO:0000256" key="7">
    <source>
        <dbReference type="SAM" id="Phobius"/>
    </source>
</evidence>
<dbReference type="Proteomes" id="UP001284094">
    <property type="component" value="Unassembled WGS sequence"/>
</dbReference>
<dbReference type="NCBIfam" id="TIGR04409">
    <property type="entry name" value="LptC_YrbK"/>
    <property type="match status" value="1"/>
</dbReference>
<dbReference type="AlphaFoldDB" id="A0A6L6GIA6"/>
<comment type="caution">
    <text evidence="10">The sequence shown here is derived from an EMBL/GenBank/DDBJ whole genome shotgun (WGS) entry which is preliminary data.</text>
</comment>
<keyword evidence="1" id="KW-1003">Cell membrane</keyword>
<keyword evidence="13" id="KW-1185">Reference proteome</keyword>
<evidence type="ECO:0000256" key="6">
    <source>
        <dbReference type="SAM" id="Coils"/>
    </source>
</evidence>
<dbReference type="InterPro" id="IPR052363">
    <property type="entry name" value="LPS_export_LptC"/>
</dbReference>
<dbReference type="EMBL" id="JAXHPO010000091">
    <property type="protein sequence ID" value="MDY6551539.1"/>
    <property type="molecule type" value="Genomic_DNA"/>
</dbReference>
<evidence type="ECO:0000256" key="2">
    <source>
        <dbReference type="ARBA" id="ARBA00022519"/>
    </source>
</evidence>
<evidence type="ECO:0000256" key="3">
    <source>
        <dbReference type="ARBA" id="ARBA00022692"/>
    </source>
</evidence>
<dbReference type="EMBL" id="JAXHPL010000097">
    <property type="protein sequence ID" value="MDY6487920.1"/>
    <property type="molecule type" value="Genomic_DNA"/>
</dbReference>
<reference evidence="8 12" key="2">
    <citation type="submission" date="2023-11" db="EMBL/GenBank/DDBJ databases">
        <title>The common occurrence of Acinetobacte faecalis in cattle feces and its emended description.</title>
        <authorList>
            <person name="Kyselkova M."/>
            <person name="Xanthopoulou K."/>
            <person name="Shestivska V."/>
            <person name="Spanelova P."/>
            <person name="Maixnerova M."/>
            <person name="Higgins P.G."/>
            <person name="Nemec A."/>
        </authorList>
    </citation>
    <scope>NUCLEOTIDE SEQUENCE [LARGE SCALE GENOMIC DNA]</scope>
    <source>
        <strain evidence="8 12">ANC 7483</strain>
    </source>
</reference>
<reference evidence="9 13" key="4">
    <citation type="journal article" date="2024" name="Syst. Appl. Microbiol.">
        <title>Evidence for the occurrence of Acinetobacter faecalis in cattle feces and its emended description.</title>
        <authorList>
            <person name="Kyselkova M."/>
            <person name="Xanthopoulou K."/>
            <person name="Shestivska V."/>
            <person name="Spanelova P."/>
            <person name="Maixnerova M."/>
            <person name="Higgins P.G."/>
            <person name="Nemec A."/>
        </authorList>
    </citation>
    <scope>NUCLEOTIDE SEQUENCE [LARGE SCALE GENOMIC DNA]</scope>
    <source>
        <strain evidence="9 13">ANC 7225</strain>
    </source>
</reference>
<evidence type="ECO:0000256" key="1">
    <source>
        <dbReference type="ARBA" id="ARBA00022475"/>
    </source>
</evidence>
<dbReference type="Pfam" id="PF06835">
    <property type="entry name" value="LptC"/>
    <property type="match status" value="1"/>
</dbReference>
<keyword evidence="4 7" id="KW-1133">Transmembrane helix</keyword>
<evidence type="ECO:0000313" key="11">
    <source>
        <dbReference type="Proteomes" id="UP000473854"/>
    </source>
</evidence>
<keyword evidence="3 7" id="KW-0812">Transmembrane</keyword>
<dbReference type="GO" id="GO:0030288">
    <property type="term" value="C:outer membrane-bounded periplasmic space"/>
    <property type="evidence" value="ECO:0007669"/>
    <property type="project" value="TreeGrafter"/>
</dbReference>
<feature type="coiled-coil region" evidence="6">
    <location>
        <begin position="55"/>
        <end position="82"/>
    </location>
</feature>
<evidence type="ECO:0000313" key="13">
    <source>
        <dbReference type="Proteomes" id="UP001284094"/>
    </source>
</evidence>
<dbReference type="PANTHER" id="PTHR37481">
    <property type="entry name" value="LIPOPOLYSACCHARIDE EXPORT SYSTEM PROTEIN LPTC"/>
    <property type="match status" value="1"/>
</dbReference>
<evidence type="ECO:0000256" key="5">
    <source>
        <dbReference type="ARBA" id="ARBA00023136"/>
    </source>
</evidence>
<dbReference type="EMBL" id="WLYL01000064">
    <property type="protein sequence ID" value="MTD12245.1"/>
    <property type="molecule type" value="Genomic_DNA"/>
</dbReference>
<keyword evidence="2" id="KW-0997">Cell inner membrane</keyword>
<proteinExistence type="predicted"/>
<evidence type="ECO:0000313" key="9">
    <source>
        <dbReference type="EMBL" id="MDY6551539.1"/>
    </source>
</evidence>
<evidence type="ECO:0000313" key="12">
    <source>
        <dbReference type="Proteomes" id="UP001278995"/>
    </source>
</evidence>